<keyword evidence="3" id="KW-0408">Iron</keyword>
<name>A0A2P6PSX5_ROSCH</name>
<proteinExistence type="inferred from homology"/>
<comment type="caution">
    <text evidence="4">The sequence shown here is derived from an EMBL/GenBank/DDBJ whole genome shotgun (WGS) entry which is preliminary data.</text>
</comment>
<gene>
    <name evidence="4" type="ORF">RchiOBHm_Chr6g0279081</name>
</gene>
<evidence type="ECO:0000256" key="2">
    <source>
        <dbReference type="ARBA" id="ARBA00022723"/>
    </source>
</evidence>
<keyword evidence="5" id="KW-1185">Reference proteome</keyword>
<comment type="similarity">
    <text evidence="1">Belongs to the cytochrome P450 family.</text>
</comment>
<sequence length="186" mass="20665">MHVDCGGSEFSCFATDRYVLLTGISNGGTSKCNGLLPPGSMGLPLIGAETLHFNKYIKIIEGLMPLPLNVPGTAYYNCTKGFTIPEGWMIVLVSSALHLSSNFKDPIEFNPWCWNLEGSVLGNSAEYCRVFLATFLHVLIITTYRWTIIKGVRIARTPMLGFGDGIQMKLSEKIYYSHHYCSSFCF</sequence>
<evidence type="ECO:0000313" key="5">
    <source>
        <dbReference type="Proteomes" id="UP000238479"/>
    </source>
</evidence>
<evidence type="ECO:0000256" key="3">
    <source>
        <dbReference type="ARBA" id="ARBA00023004"/>
    </source>
</evidence>
<organism evidence="4 5">
    <name type="scientific">Rosa chinensis</name>
    <name type="common">China rose</name>
    <dbReference type="NCBI Taxonomy" id="74649"/>
    <lineage>
        <taxon>Eukaryota</taxon>
        <taxon>Viridiplantae</taxon>
        <taxon>Streptophyta</taxon>
        <taxon>Embryophyta</taxon>
        <taxon>Tracheophyta</taxon>
        <taxon>Spermatophyta</taxon>
        <taxon>Magnoliopsida</taxon>
        <taxon>eudicotyledons</taxon>
        <taxon>Gunneridae</taxon>
        <taxon>Pentapetalae</taxon>
        <taxon>rosids</taxon>
        <taxon>fabids</taxon>
        <taxon>Rosales</taxon>
        <taxon>Rosaceae</taxon>
        <taxon>Rosoideae</taxon>
        <taxon>Rosoideae incertae sedis</taxon>
        <taxon>Rosa</taxon>
    </lineage>
</organism>
<dbReference type="GO" id="GO:0004497">
    <property type="term" value="F:monooxygenase activity"/>
    <property type="evidence" value="ECO:0007669"/>
    <property type="project" value="InterPro"/>
</dbReference>
<keyword evidence="2" id="KW-0479">Metal-binding</keyword>
<dbReference type="GO" id="GO:0016125">
    <property type="term" value="P:sterol metabolic process"/>
    <property type="evidence" value="ECO:0007669"/>
    <property type="project" value="TreeGrafter"/>
</dbReference>
<dbReference type="EMBL" id="PDCK01000044">
    <property type="protein sequence ID" value="PRQ25033.1"/>
    <property type="molecule type" value="Genomic_DNA"/>
</dbReference>
<evidence type="ECO:0000256" key="1">
    <source>
        <dbReference type="ARBA" id="ARBA00010617"/>
    </source>
</evidence>
<dbReference type="Gramene" id="PRQ25033">
    <property type="protein sequence ID" value="PRQ25033"/>
    <property type="gene ID" value="RchiOBHm_Chr6g0279081"/>
</dbReference>
<evidence type="ECO:0000313" key="4">
    <source>
        <dbReference type="EMBL" id="PRQ25033.1"/>
    </source>
</evidence>
<reference evidence="4 5" key="1">
    <citation type="journal article" date="2018" name="Nat. Genet.">
        <title>The Rosa genome provides new insights in the design of modern roses.</title>
        <authorList>
            <person name="Bendahmane M."/>
        </authorList>
    </citation>
    <scope>NUCLEOTIDE SEQUENCE [LARGE SCALE GENOMIC DNA]</scope>
    <source>
        <strain evidence="5">cv. Old Blush</strain>
    </source>
</reference>
<dbReference type="GO" id="GO:0010268">
    <property type="term" value="P:brassinosteroid homeostasis"/>
    <property type="evidence" value="ECO:0007669"/>
    <property type="project" value="TreeGrafter"/>
</dbReference>
<accession>A0A2P6PSX5</accession>
<dbReference type="AlphaFoldDB" id="A0A2P6PSX5"/>
<dbReference type="Proteomes" id="UP000238479">
    <property type="component" value="Chromosome 6"/>
</dbReference>
<protein>
    <submittedName>
        <fullName evidence="4">Putative cytochrome P450</fullName>
    </submittedName>
</protein>
<dbReference type="STRING" id="74649.A0A2P6PSX5"/>
<dbReference type="PANTHER" id="PTHR24286">
    <property type="entry name" value="CYTOCHROME P450 26"/>
    <property type="match status" value="1"/>
</dbReference>
<dbReference type="InterPro" id="IPR036396">
    <property type="entry name" value="Cyt_P450_sf"/>
</dbReference>
<dbReference type="SUPFAM" id="SSF48264">
    <property type="entry name" value="Cytochrome P450"/>
    <property type="match status" value="1"/>
</dbReference>
<dbReference type="GO" id="GO:0005506">
    <property type="term" value="F:iron ion binding"/>
    <property type="evidence" value="ECO:0007669"/>
    <property type="project" value="InterPro"/>
</dbReference>
<dbReference type="PANTHER" id="PTHR24286:SF305">
    <property type="entry name" value="CYTOCHROME P450 708A2"/>
    <property type="match status" value="1"/>
</dbReference>
<dbReference type="GO" id="GO:0020037">
    <property type="term" value="F:heme binding"/>
    <property type="evidence" value="ECO:0007669"/>
    <property type="project" value="InterPro"/>
</dbReference>
<dbReference type="GO" id="GO:0016132">
    <property type="term" value="P:brassinosteroid biosynthetic process"/>
    <property type="evidence" value="ECO:0007669"/>
    <property type="project" value="TreeGrafter"/>
</dbReference>
<dbReference type="GO" id="GO:0016705">
    <property type="term" value="F:oxidoreductase activity, acting on paired donors, with incorporation or reduction of molecular oxygen"/>
    <property type="evidence" value="ECO:0007669"/>
    <property type="project" value="InterPro"/>
</dbReference>